<gene>
    <name evidence="1" type="ORF">H6A13_01485</name>
</gene>
<sequence length="87" mass="9844">MPLFPRSRAGKEKEGTHFLSVPSQTILSPDLSRAIDLARQEMDDAYLHFQNASDPDLIDCYIYKGNAAWKHYQFLLRQAKAETTAGS</sequence>
<reference evidence="1" key="2">
    <citation type="journal article" date="2021" name="Sci. Rep.">
        <title>The distribution of antibiotic resistance genes in chicken gut microbiota commensals.</title>
        <authorList>
            <person name="Juricova H."/>
            <person name="Matiasovicova J."/>
            <person name="Kubasova T."/>
            <person name="Cejkova D."/>
            <person name="Rychlik I."/>
        </authorList>
    </citation>
    <scope>NUCLEOTIDE SEQUENCE</scope>
    <source>
        <strain evidence="1">An420c</strain>
    </source>
</reference>
<evidence type="ECO:0000313" key="1">
    <source>
        <dbReference type="EMBL" id="MBM6825777.1"/>
    </source>
</evidence>
<dbReference type="EMBL" id="JACJLV010000003">
    <property type="protein sequence ID" value="MBM6825777.1"/>
    <property type="molecule type" value="Genomic_DNA"/>
</dbReference>
<dbReference type="Proteomes" id="UP000713880">
    <property type="component" value="Unassembled WGS sequence"/>
</dbReference>
<reference evidence="1" key="1">
    <citation type="submission" date="2020-08" db="EMBL/GenBank/DDBJ databases">
        <authorList>
            <person name="Cejkova D."/>
            <person name="Kubasova T."/>
            <person name="Jahodarova E."/>
            <person name="Rychlik I."/>
        </authorList>
    </citation>
    <scope>NUCLEOTIDE SEQUENCE</scope>
    <source>
        <strain evidence="1">An420c</strain>
    </source>
</reference>
<evidence type="ECO:0000313" key="2">
    <source>
        <dbReference type="Proteomes" id="UP000713880"/>
    </source>
</evidence>
<dbReference type="AlphaFoldDB" id="A0A939BBJ0"/>
<keyword evidence="2" id="KW-1185">Reference proteome</keyword>
<organism evidence="1 2">
    <name type="scientific">Mordavella massiliensis</name>
    <dbReference type="NCBI Taxonomy" id="1871024"/>
    <lineage>
        <taxon>Bacteria</taxon>
        <taxon>Bacillati</taxon>
        <taxon>Bacillota</taxon>
        <taxon>Clostridia</taxon>
        <taxon>Eubacteriales</taxon>
        <taxon>Clostridiaceae</taxon>
        <taxon>Mordavella</taxon>
    </lineage>
</organism>
<accession>A0A939BBJ0</accession>
<name>A0A939BBJ0_9CLOT</name>
<proteinExistence type="predicted"/>
<protein>
    <submittedName>
        <fullName evidence="1">YaaL family protein</fullName>
    </submittedName>
</protein>
<comment type="caution">
    <text evidence="1">The sequence shown here is derived from an EMBL/GenBank/DDBJ whole genome shotgun (WGS) entry which is preliminary data.</text>
</comment>
<dbReference type="RefSeq" id="WP_204907841.1">
    <property type="nucleotide sequence ID" value="NZ_JACJLV010000003.1"/>
</dbReference>
<dbReference type="InterPro" id="IPR019644">
    <property type="entry name" value="DUF2508"/>
</dbReference>
<dbReference type="Pfam" id="PF10704">
    <property type="entry name" value="DUF2508"/>
    <property type="match status" value="1"/>
</dbReference>